<feature type="region of interest" description="Disordered" evidence="4">
    <location>
        <begin position="78"/>
        <end position="101"/>
    </location>
</feature>
<dbReference type="AlphaFoldDB" id="A0AAE1LAN0"/>
<dbReference type="SMART" id="SM00020">
    <property type="entry name" value="Tryp_SPc"/>
    <property type="match status" value="1"/>
</dbReference>
<proteinExistence type="predicted"/>
<evidence type="ECO:0000256" key="2">
    <source>
        <dbReference type="ARBA" id="ARBA00022801"/>
    </source>
</evidence>
<dbReference type="Pfam" id="PF00089">
    <property type="entry name" value="Trypsin"/>
    <property type="match status" value="2"/>
</dbReference>
<dbReference type="InterPro" id="IPR043504">
    <property type="entry name" value="Peptidase_S1_PA_chymotrypsin"/>
</dbReference>
<dbReference type="CDD" id="cd00190">
    <property type="entry name" value="Tryp_SPc"/>
    <property type="match status" value="1"/>
</dbReference>
<dbReference type="InterPro" id="IPR001254">
    <property type="entry name" value="Trypsin_dom"/>
</dbReference>
<evidence type="ECO:0000256" key="4">
    <source>
        <dbReference type="SAM" id="MobiDB-lite"/>
    </source>
</evidence>
<dbReference type="GO" id="GO:0006508">
    <property type="term" value="P:proteolysis"/>
    <property type="evidence" value="ECO:0007669"/>
    <property type="project" value="UniProtKB-KW"/>
</dbReference>
<evidence type="ECO:0000256" key="1">
    <source>
        <dbReference type="ARBA" id="ARBA00022670"/>
    </source>
</evidence>
<protein>
    <submittedName>
        <fullName evidence="6">Trypsin-1</fullName>
    </submittedName>
</protein>
<dbReference type="PROSITE" id="PS50240">
    <property type="entry name" value="TRYPSIN_DOM"/>
    <property type="match status" value="1"/>
</dbReference>
<reference evidence="6" key="2">
    <citation type="journal article" date="2023" name="BMC Genomics">
        <title>Pest status, molecular evolution, and epigenetic factors derived from the genome assembly of Frankliniella fusca, a thysanopteran phytovirus vector.</title>
        <authorList>
            <person name="Catto M.A."/>
            <person name="Labadie P.E."/>
            <person name="Jacobson A.L."/>
            <person name="Kennedy G.G."/>
            <person name="Srinivasan R."/>
            <person name="Hunt B.G."/>
        </authorList>
    </citation>
    <scope>NUCLEOTIDE SEQUENCE</scope>
    <source>
        <strain evidence="6">PL_HMW_Pooled</strain>
    </source>
</reference>
<evidence type="ECO:0000313" key="7">
    <source>
        <dbReference type="Proteomes" id="UP001219518"/>
    </source>
</evidence>
<accession>A0AAE1LAN0</accession>
<organism evidence="6 7">
    <name type="scientific">Frankliniella fusca</name>
    <dbReference type="NCBI Taxonomy" id="407009"/>
    <lineage>
        <taxon>Eukaryota</taxon>
        <taxon>Metazoa</taxon>
        <taxon>Ecdysozoa</taxon>
        <taxon>Arthropoda</taxon>
        <taxon>Hexapoda</taxon>
        <taxon>Insecta</taxon>
        <taxon>Pterygota</taxon>
        <taxon>Neoptera</taxon>
        <taxon>Paraneoptera</taxon>
        <taxon>Thysanoptera</taxon>
        <taxon>Terebrantia</taxon>
        <taxon>Thripoidea</taxon>
        <taxon>Thripidae</taxon>
        <taxon>Frankliniella</taxon>
    </lineage>
</organism>
<dbReference type="PANTHER" id="PTHR24264">
    <property type="entry name" value="TRYPSIN-RELATED"/>
    <property type="match status" value="1"/>
</dbReference>
<evidence type="ECO:0000313" key="6">
    <source>
        <dbReference type="EMBL" id="KAK3912648.1"/>
    </source>
</evidence>
<reference evidence="6" key="1">
    <citation type="submission" date="2021-07" db="EMBL/GenBank/DDBJ databases">
        <authorList>
            <person name="Catto M.A."/>
            <person name="Jacobson A."/>
            <person name="Kennedy G."/>
            <person name="Labadie P."/>
            <person name="Hunt B.G."/>
            <person name="Srinivasan R."/>
        </authorList>
    </citation>
    <scope>NUCLEOTIDE SEQUENCE</scope>
    <source>
        <strain evidence="6">PL_HMW_Pooled</strain>
        <tissue evidence="6">Head</tissue>
    </source>
</reference>
<dbReference type="PANTHER" id="PTHR24264:SF83">
    <property type="entry name" value="COMPLEMENT FACTOR I"/>
    <property type="match status" value="1"/>
</dbReference>
<keyword evidence="3" id="KW-0720">Serine protease</keyword>
<dbReference type="EMBL" id="JAHWGI010000295">
    <property type="protein sequence ID" value="KAK3912648.1"/>
    <property type="molecule type" value="Genomic_DNA"/>
</dbReference>
<comment type="caution">
    <text evidence="6">The sequence shown here is derived from an EMBL/GenBank/DDBJ whole genome shotgun (WGS) entry which is preliminary data.</text>
</comment>
<evidence type="ECO:0000259" key="5">
    <source>
        <dbReference type="PROSITE" id="PS50240"/>
    </source>
</evidence>
<dbReference type="Proteomes" id="UP001219518">
    <property type="component" value="Unassembled WGS sequence"/>
</dbReference>
<dbReference type="InterPro" id="IPR009003">
    <property type="entry name" value="Peptidase_S1_PA"/>
</dbReference>
<evidence type="ECO:0000256" key="3">
    <source>
        <dbReference type="ARBA" id="ARBA00022825"/>
    </source>
</evidence>
<feature type="domain" description="Peptidase S1" evidence="5">
    <location>
        <begin position="1"/>
        <end position="222"/>
    </location>
</feature>
<keyword evidence="7" id="KW-1185">Reference proteome</keyword>
<dbReference type="Gene3D" id="2.40.10.10">
    <property type="entry name" value="Trypsin-like serine proteases"/>
    <property type="match status" value="3"/>
</dbReference>
<dbReference type="InterPro" id="IPR050127">
    <property type="entry name" value="Serine_Proteases_S1"/>
</dbReference>
<dbReference type="SUPFAM" id="SSF50494">
    <property type="entry name" value="Trypsin-like serine proteases"/>
    <property type="match status" value="1"/>
</dbReference>
<keyword evidence="2" id="KW-0378">Hydrolase</keyword>
<gene>
    <name evidence="6" type="ORF">KUF71_022236</name>
</gene>
<dbReference type="GO" id="GO:0005615">
    <property type="term" value="C:extracellular space"/>
    <property type="evidence" value="ECO:0007669"/>
    <property type="project" value="TreeGrafter"/>
</dbReference>
<name>A0AAE1LAN0_9NEOP</name>
<sequence>MGTSLRQKGGRTVRVKQLVPHPSYSPSGQGSDVSLLRLAQRAVLGKNVRVVSLSRRGAPDPAPGSLLVISGWGNTRPVGTPLPLRDGPARPARPPSLSGADTGRDTLQFGSLLGQQTNKLQRAQVQVVERGNCSAEYDELGLGPIMQDELCAGGKQADACQEQGSARTTHSLTQGDSGGPMVDLGGVQVGIVSWGAGCATYPGVYTKVGHAKIRDFIRKTASV</sequence>
<dbReference type="GO" id="GO:0004252">
    <property type="term" value="F:serine-type endopeptidase activity"/>
    <property type="evidence" value="ECO:0007669"/>
    <property type="project" value="InterPro"/>
</dbReference>
<keyword evidence="1" id="KW-0645">Protease</keyword>